<dbReference type="Proteomes" id="UP000317318">
    <property type="component" value="Chromosome"/>
</dbReference>
<evidence type="ECO:0000259" key="5">
    <source>
        <dbReference type="PROSITE" id="PS51635"/>
    </source>
</evidence>
<dbReference type="PROSITE" id="PS51635">
    <property type="entry name" value="PNPLA"/>
    <property type="match status" value="1"/>
</dbReference>
<dbReference type="Gene3D" id="3.40.1090.10">
    <property type="entry name" value="Cytosolic phospholipase A2 catalytic domain"/>
    <property type="match status" value="2"/>
</dbReference>
<dbReference type="InterPro" id="IPR050301">
    <property type="entry name" value="NTE"/>
</dbReference>
<evidence type="ECO:0000313" key="6">
    <source>
        <dbReference type="EMBL" id="QDT35784.1"/>
    </source>
</evidence>
<feature type="active site" description="Nucleophile" evidence="4">
    <location>
        <position position="43"/>
    </location>
</feature>
<organism evidence="6 7">
    <name type="scientific">Stratiformator vulcanicus</name>
    <dbReference type="NCBI Taxonomy" id="2527980"/>
    <lineage>
        <taxon>Bacteria</taxon>
        <taxon>Pseudomonadati</taxon>
        <taxon>Planctomycetota</taxon>
        <taxon>Planctomycetia</taxon>
        <taxon>Planctomycetales</taxon>
        <taxon>Planctomycetaceae</taxon>
        <taxon>Stratiformator</taxon>
    </lineage>
</organism>
<dbReference type="KEGG" id="svp:Pan189_01370"/>
<dbReference type="Pfam" id="PF01734">
    <property type="entry name" value="Patatin"/>
    <property type="match status" value="1"/>
</dbReference>
<accession>A0A517QW07</accession>
<dbReference type="AlphaFoldDB" id="A0A517QW07"/>
<dbReference type="InterPro" id="IPR002641">
    <property type="entry name" value="PNPLA_dom"/>
</dbReference>
<dbReference type="EMBL" id="CP036268">
    <property type="protein sequence ID" value="QDT35784.1"/>
    <property type="molecule type" value="Genomic_DNA"/>
</dbReference>
<dbReference type="GO" id="GO:0016042">
    <property type="term" value="P:lipid catabolic process"/>
    <property type="evidence" value="ECO:0007669"/>
    <property type="project" value="UniProtKB-UniRule"/>
</dbReference>
<comment type="caution">
    <text evidence="4">Lacks conserved residue(s) required for the propagation of feature annotation.</text>
</comment>
<dbReference type="InterPro" id="IPR016035">
    <property type="entry name" value="Acyl_Trfase/lysoPLipase"/>
</dbReference>
<gene>
    <name evidence="6" type="primary">rssA</name>
    <name evidence="6" type="ORF">Pan189_01370</name>
</gene>
<dbReference type="RefSeq" id="WP_145362053.1">
    <property type="nucleotide sequence ID" value="NZ_CP036268.1"/>
</dbReference>
<name>A0A517QW07_9PLAN</name>
<evidence type="ECO:0000256" key="1">
    <source>
        <dbReference type="ARBA" id="ARBA00022801"/>
    </source>
</evidence>
<sequence length="323" mass="35167">MRSKQRSATVALGAGGARGVAHLGAIEELQRGGFTIERYVGVSIGSLAGALAALGKDIEEVQDQAVAYLSSPEFQRHQARFATTSASSEERIEESAFLSWYNRLSDYWNANRLLTRLFRRPGILSGLIMEEVVDQLLPDIDISETATPLSIVAADLRSGRRVVLDRGPLRAAVRGSAAIPGIFPPVEFEGMLLSDIGGLDSLAVSVARTFKPSFIVAVDVGTEMLPVSDMSTSMGVLRRMDQIGEALFREQCDCDADLIVRPKVGHIDWFAFDRAEALIEAGRAATVAALDNRHKRNLWNNLLYSRGPVRDQSRAAVDPAESR</sequence>
<keyword evidence="7" id="KW-1185">Reference proteome</keyword>
<dbReference type="SUPFAM" id="SSF52151">
    <property type="entry name" value="FabD/lysophospholipase-like"/>
    <property type="match status" value="1"/>
</dbReference>
<keyword evidence="1 4" id="KW-0378">Hydrolase</keyword>
<dbReference type="PANTHER" id="PTHR14226:SF29">
    <property type="entry name" value="NEUROPATHY TARGET ESTERASE SWS"/>
    <property type="match status" value="1"/>
</dbReference>
<proteinExistence type="predicted"/>
<feature type="short sequence motif" description="GXSXG" evidence="4">
    <location>
        <begin position="41"/>
        <end position="45"/>
    </location>
</feature>
<evidence type="ECO:0000256" key="4">
    <source>
        <dbReference type="PROSITE-ProRule" id="PRU01161"/>
    </source>
</evidence>
<evidence type="ECO:0000256" key="2">
    <source>
        <dbReference type="ARBA" id="ARBA00022963"/>
    </source>
</evidence>
<keyword evidence="2 4" id="KW-0442">Lipid degradation</keyword>
<dbReference type="OrthoDB" id="9770965at2"/>
<dbReference type="GO" id="GO:0016787">
    <property type="term" value="F:hydrolase activity"/>
    <property type="evidence" value="ECO:0007669"/>
    <property type="project" value="UniProtKB-UniRule"/>
</dbReference>
<keyword evidence="3 4" id="KW-0443">Lipid metabolism</keyword>
<dbReference type="PANTHER" id="PTHR14226">
    <property type="entry name" value="NEUROPATHY TARGET ESTERASE/SWISS CHEESE D.MELANOGASTER"/>
    <property type="match status" value="1"/>
</dbReference>
<evidence type="ECO:0000313" key="7">
    <source>
        <dbReference type="Proteomes" id="UP000317318"/>
    </source>
</evidence>
<feature type="domain" description="PNPLA" evidence="5">
    <location>
        <begin position="10"/>
        <end position="208"/>
    </location>
</feature>
<evidence type="ECO:0000256" key="3">
    <source>
        <dbReference type="ARBA" id="ARBA00023098"/>
    </source>
</evidence>
<protein>
    <submittedName>
        <fullName evidence="6">NTE family protein RssA</fullName>
    </submittedName>
</protein>
<feature type="active site" description="Proton acceptor" evidence="4">
    <location>
        <position position="195"/>
    </location>
</feature>
<reference evidence="6 7" key="1">
    <citation type="submission" date="2019-02" db="EMBL/GenBank/DDBJ databases">
        <title>Deep-cultivation of Planctomycetes and their phenomic and genomic characterization uncovers novel biology.</title>
        <authorList>
            <person name="Wiegand S."/>
            <person name="Jogler M."/>
            <person name="Boedeker C."/>
            <person name="Pinto D."/>
            <person name="Vollmers J."/>
            <person name="Rivas-Marin E."/>
            <person name="Kohn T."/>
            <person name="Peeters S.H."/>
            <person name="Heuer A."/>
            <person name="Rast P."/>
            <person name="Oberbeckmann S."/>
            <person name="Bunk B."/>
            <person name="Jeske O."/>
            <person name="Meyerdierks A."/>
            <person name="Storesund J.E."/>
            <person name="Kallscheuer N."/>
            <person name="Luecker S."/>
            <person name="Lage O.M."/>
            <person name="Pohl T."/>
            <person name="Merkel B.J."/>
            <person name="Hornburger P."/>
            <person name="Mueller R.-W."/>
            <person name="Bruemmer F."/>
            <person name="Labrenz M."/>
            <person name="Spormann A.M."/>
            <person name="Op den Camp H."/>
            <person name="Overmann J."/>
            <person name="Amann R."/>
            <person name="Jetten M.S.M."/>
            <person name="Mascher T."/>
            <person name="Medema M.H."/>
            <person name="Devos D.P."/>
            <person name="Kaster A.-K."/>
            <person name="Ovreas L."/>
            <person name="Rohde M."/>
            <person name="Galperin M.Y."/>
            <person name="Jogler C."/>
        </authorList>
    </citation>
    <scope>NUCLEOTIDE SEQUENCE [LARGE SCALE GENOMIC DNA]</scope>
    <source>
        <strain evidence="6 7">Pan189</strain>
    </source>
</reference>